<evidence type="ECO:0000259" key="11">
    <source>
        <dbReference type="PROSITE" id="PS50011"/>
    </source>
</evidence>
<dbReference type="EMBL" id="DS235822">
    <property type="protein sequence ID" value="EEB17771.1"/>
    <property type="molecule type" value="Genomic_DNA"/>
</dbReference>
<evidence type="ECO:0000313" key="13">
    <source>
        <dbReference type="EnsemblMetazoa" id="PHUM488810-PA"/>
    </source>
</evidence>
<accession>E0VWL5</accession>
<dbReference type="EC" id="2.7.11.11" evidence="1"/>
<evidence type="ECO:0000256" key="4">
    <source>
        <dbReference type="ARBA" id="ARBA00022741"/>
    </source>
</evidence>
<dbReference type="Gene3D" id="3.30.200.20">
    <property type="entry name" value="Phosphorylase Kinase, domain 1"/>
    <property type="match status" value="1"/>
</dbReference>
<dbReference type="GO" id="GO:0005524">
    <property type="term" value="F:ATP binding"/>
    <property type="evidence" value="ECO:0007669"/>
    <property type="project" value="UniProtKB-UniRule"/>
</dbReference>
<dbReference type="VEuPathDB" id="VectorBase:PHUM488810"/>
<dbReference type="PANTHER" id="PTHR24353">
    <property type="entry name" value="CYCLIC NUCLEOTIDE-DEPENDENT PROTEIN KINASE"/>
    <property type="match status" value="1"/>
</dbReference>
<dbReference type="Pfam" id="PF00069">
    <property type="entry name" value="Pkinase"/>
    <property type="match status" value="1"/>
</dbReference>
<dbReference type="GO" id="GO:0005952">
    <property type="term" value="C:cAMP-dependent protein kinase complex"/>
    <property type="evidence" value="ECO:0007669"/>
    <property type="project" value="TreeGrafter"/>
</dbReference>
<evidence type="ECO:0000256" key="8">
    <source>
        <dbReference type="ARBA" id="ARBA00047454"/>
    </source>
</evidence>
<name>E0VWL5_PEDHC</name>
<dbReference type="CTD" id="8231462"/>
<dbReference type="FunFam" id="1.10.510.10:FF:000005">
    <property type="entry name" value="cAMP-dependent protein kinase catalytic subunit alpha"/>
    <property type="match status" value="1"/>
</dbReference>
<evidence type="ECO:0000256" key="1">
    <source>
        <dbReference type="ARBA" id="ARBA00012444"/>
    </source>
</evidence>
<evidence type="ECO:0000313" key="14">
    <source>
        <dbReference type="Proteomes" id="UP000009046"/>
    </source>
</evidence>
<dbReference type="EMBL" id="AAZO01005921">
    <property type="status" value="NOT_ANNOTATED_CDS"/>
    <property type="molecule type" value="Genomic_DNA"/>
</dbReference>
<dbReference type="GO" id="GO:0004691">
    <property type="term" value="F:cAMP-dependent protein kinase activity"/>
    <property type="evidence" value="ECO:0007669"/>
    <property type="project" value="UniProtKB-EC"/>
</dbReference>
<feature type="binding site" evidence="9">
    <location>
        <position position="73"/>
    </location>
    <ligand>
        <name>ATP</name>
        <dbReference type="ChEBI" id="CHEBI:30616"/>
    </ligand>
</feature>
<reference evidence="12" key="1">
    <citation type="submission" date="2007-04" db="EMBL/GenBank/DDBJ databases">
        <title>Annotation of Pediculus humanus corporis strain USDA.</title>
        <authorList>
            <person name="Kirkness E."/>
            <person name="Hannick L."/>
            <person name="Hass B."/>
            <person name="Bruggner R."/>
            <person name="Lawson D."/>
            <person name="Bidwell S."/>
            <person name="Joardar V."/>
            <person name="Caler E."/>
            <person name="Walenz B."/>
            <person name="Inman J."/>
            <person name="Schobel S."/>
            <person name="Galinsky K."/>
            <person name="Amedeo P."/>
            <person name="Strausberg R."/>
        </authorList>
    </citation>
    <scope>NUCLEOTIDE SEQUENCE</scope>
    <source>
        <strain evidence="12">USDA</strain>
    </source>
</reference>
<dbReference type="InParanoid" id="E0VWL5"/>
<evidence type="ECO:0000256" key="7">
    <source>
        <dbReference type="ARBA" id="ARBA00047292"/>
    </source>
</evidence>
<dbReference type="PROSITE" id="PS50011">
    <property type="entry name" value="PROTEIN_KINASE_DOM"/>
    <property type="match status" value="1"/>
</dbReference>
<comment type="catalytic activity">
    <reaction evidence="8">
        <text>L-seryl-[protein] + ATP = O-phospho-L-seryl-[protein] + ADP + H(+)</text>
        <dbReference type="Rhea" id="RHEA:17989"/>
        <dbReference type="Rhea" id="RHEA-COMP:9863"/>
        <dbReference type="Rhea" id="RHEA-COMP:11604"/>
        <dbReference type="ChEBI" id="CHEBI:15378"/>
        <dbReference type="ChEBI" id="CHEBI:29999"/>
        <dbReference type="ChEBI" id="CHEBI:30616"/>
        <dbReference type="ChEBI" id="CHEBI:83421"/>
        <dbReference type="ChEBI" id="CHEBI:456216"/>
        <dbReference type="EC" id="2.7.11.11"/>
    </reaction>
</comment>
<dbReference type="PANTHER" id="PTHR24353:SF153">
    <property type="entry name" value="CAMP-DEPENDENT PROTEIN KINASE CATALYTIC SUBUNIT 1"/>
    <property type="match status" value="1"/>
</dbReference>
<dbReference type="SUPFAM" id="SSF56112">
    <property type="entry name" value="Protein kinase-like (PK-like)"/>
    <property type="match status" value="1"/>
</dbReference>
<dbReference type="GO" id="GO:0005634">
    <property type="term" value="C:nucleus"/>
    <property type="evidence" value="ECO:0007669"/>
    <property type="project" value="TreeGrafter"/>
</dbReference>
<dbReference type="AlphaFoldDB" id="E0VWL5"/>
<dbReference type="GO" id="GO:0007476">
    <property type="term" value="P:imaginal disc-derived wing morphogenesis"/>
    <property type="evidence" value="ECO:0007669"/>
    <property type="project" value="UniProtKB-ARBA"/>
</dbReference>
<gene>
    <name evidence="13" type="primary">8231462</name>
    <name evidence="12" type="ORF">Phum_PHUM488810</name>
</gene>
<dbReference type="SMART" id="SM00220">
    <property type="entry name" value="S_TKc"/>
    <property type="match status" value="1"/>
</dbReference>
<feature type="domain" description="Protein kinase" evidence="11">
    <location>
        <begin position="44"/>
        <end position="299"/>
    </location>
</feature>
<dbReference type="PROSITE" id="PS00108">
    <property type="entry name" value="PROTEIN_KINASE_ST"/>
    <property type="match status" value="1"/>
</dbReference>
<dbReference type="HOGENOM" id="CLU_000288_63_5_1"/>
<dbReference type="RefSeq" id="XP_002430509.1">
    <property type="nucleotide sequence ID" value="XM_002430464.1"/>
</dbReference>
<protein>
    <recommendedName>
        <fullName evidence="1">cAMP-dependent protein kinase</fullName>
        <ecNumber evidence="1">2.7.11.11</ecNumber>
    </recommendedName>
</protein>
<evidence type="ECO:0000256" key="9">
    <source>
        <dbReference type="PROSITE-ProRule" id="PRU10141"/>
    </source>
</evidence>
<evidence type="ECO:0000313" key="12">
    <source>
        <dbReference type="EMBL" id="EEB17771.1"/>
    </source>
</evidence>
<comment type="catalytic activity">
    <reaction evidence="7">
        <text>L-threonyl-[protein] + ATP = O-phospho-L-threonyl-[protein] + ADP + H(+)</text>
        <dbReference type="Rhea" id="RHEA:46608"/>
        <dbReference type="Rhea" id="RHEA-COMP:11060"/>
        <dbReference type="Rhea" id="RHEA-COMP:11605"/>
        <dbReference type="ChEBI" id="CHEBI:15378"/>
        <dbReference type="ChEBI" id="CHEBI:30013"/>
        <dbReference type="ChEBI" id="CHEBI:30616"/>
        <dbReference type="ChEBI" id="CHEBI:61977"/>
        <dbReference type="ChEBI" id="CHEBI:456216"/>
        <dbReference type="EC" id="2.7.11.11"/>
    </reaction>
</comment>
<dbReference type="KEGG" id="phu:Phum_PHUM488810"/>
<dbReference type="EnsemblMetazoa" id="PHUM488810-RA">
    <property type="protein sequence ID" value="PHUM488810-PA"/>
    <property type="gene ID" value="PHUM488810"/>
</dbReference>
<evidence type="ECO:0000256" key="6">
    <source>
        <dbReference type="ARBA" id="ARBA00022840"/>
    </source>
</evidence>
<dbReference type="eggNOG" id="KOG0616">
    <property type="taxonomic scope" value="Eukaryota"/>
</dbReference>
<keyword evidence="3 12" id="KW-0808">Transferase</keyword>
<sequence>MHRKKSRKDAKKLTIYKNYLIESREKTLKKLNERVYANTSLQDYKLLYVLGEGNYGMVLAAQNRKSGKQYAIKIVEKRKVISTTQIKHLKSEIKILNAIRFTFAISLECYFTNSCNIFIVLPEISGGHFCKFLKRIKRFDENSARFFAGQVILTIEYLHHMGIIYRDLKPENLLLDLNGYLKFVDFGFSKYIENNLTYTFCGTPDYIAPEILANKGYTKSTDWWSLGILLYEMCNGEPPFKSSNELKLYEKILIGKINWPEHFSSSLISVNEGLLQVNKTRRLGCMKNQVDDIKNHEWFNNFDWYALWKKSIVPPVTYTPPKKRRNFSFDEKFPFACKDVYESFIKDFDHHV</sequence>
<dbReference type="GeneID" id="8231462"/>
<keyword evidence="6 9" id="KW-0067">ATP-binding</keyword>
<dbReference type="PROSITE" id="PS00107">
    <property type="entry name" value="PROTEIN_KINASE_ATP"/>
    <property type="match status" value="1"/>
</dbReference>
<dbReference type="InterPro" id="IPR017441">
    <property type="entry name" value="Protein_kinase_ATP_BS"/>
</dbReference>
<dbReference type="InterPro" id="IPR008271">
    <property type="entry name" value="Ser/Thr_kinase_AS"/>
</dbReference>
<evidence type="ECO:0000256" key="10">
    <source>
        <dbReference type="RuleBase" id="RU000304"/>
    </source>
</evidence>
<comment type="similarity">
    <text evidence="10">Belongs to the protein kinase superfamily.</text>
</comment>
<dbReference type="Proteomes" id="UP000009046">
    <property type="component" value="Unassembled WGS sequence"/>
</dbReference>
<evidence type="ECO:0000256" key="2">
    <source>
        <dbReference type="ARBA" id="ARBA00022527"/>
    </source>
</evidence>
<keyword evidence="14" id="KW-1185">Reference proteome</keyword>
<evidence type="ECO:0000256" key="5">
    <source>
        <dbReference type="ARBA" id="ARBA00022777"/>
    </source>
</evidence>
<dbReference type="OMA" id="ISLECYF"/>
<keyword evidence="4 9" id="KW-0547">Nucleotide-binding</keyword>
<organism>
    <name type="scientific">Pediculus humanus subsp. corporis</name>
    <name type="common">Body louse</name>
    <dbReference type="NCBI Taxonomy" id="121224"/>
    <lineage>
        <taxon>Eukaryota</taxon>
        <taxon>Metazoa</taxon>
        <taxon>Ecdysozoa</taxon>
        <taxon>Arthropoda</taxon>
        <taxon>Hexapoda</taxon>
        <taxon>Insecta</taxon>
        <taxon>Pterygota</taxon>
        <taxon>Neoptera</taxon>
        <taxon>Paraneoptera</taxon>
        <taxon>Psocodea</taxon>
        <taxon>Troctomorpha</taxon>
        <taxon>Phthiraptera</taxon>
        <taxon>Anoplura</taxon>
        <taxon>Pediculidae</taxon>
        <taxon>Pediculus</taxon>
    </lineage>
</organism>
<dbReference type="GO" id="GO:0005829">
    <property type="term" value="C:cytosol"/>
    <property type="evidence" value="ECO:0007669"/>
    <property type="project" value="TreeGrafter"/>
</dbReference>
<reference evidence="12" key="2">
    <citation type="submission" date="2007-04" db="EMBL/GenBank/DDBJ databases">
        <title>The genome of the human body louse.</title>
        <authorList>
            <consortium name="The Human Body Louse Genome Consortium"/>
            <person name="Kirkness E."/>
            <person name="Walenz B."/>
            <person name="Hass B."/>
            <person name="Bruggner R."/>
            <person name="Strausberg R."/>
        </authorList>
    </citation>
    <scope>NUCLEOTIDE SEQUENCE</scope>
    <source>
        <strain evidence="12">USDA</strain>
    </source>
</reference>
<dbReference type="InterPro" id="IPR011009">
    <property type="entry name" value="Kinase-like_dom_sf"/>
</dbReference>
<dbReference type="Gene3D" id="1.10.510.10">
    <property type="entry name" value="Transferase(Phosphotransferase) domain 1"/>
    <property type="match status" value="1"/>
</dbReference>
<keyword evidence="2 10" id="KW-0723">Serine/threonine-protein kinase</keyword>
<reference evidence="13" key="3">
    <citation type="submission" date="2020-05" db="UniProtKB">
        <authorList>
            <consortium name="EnsemblMetazoa"/>
        </authorList>
    </citation>
    <scope>IDENTIFICATION</scope>
    <source>
        <strain evidence="13">USDA</strain>
    </source>
</reference>
<evidence type="ECO:0000256" key="3">
    <source>
        <dbReference type="ARBA" id="ARBA00022679"/>
    </source>
</evidence>
<dbReference type="OrthoDB" id="63267at2759"/>
<dbReference type="STRING" id="121224.E0VWL5"/>
<keyword evidence="5 12" id="KW-0418">Kinase</keyword>
<dbReference type="InterPro" id="IPR000719">
    <property type="entry name" value="Prot_kinase_dom"/>
</dbReference>
<proteinExistence type="inferred from homology"/>